<evidence type="ECO:0000313" key="3">
    <source>
        <dbReference type="Proteomes" id="UP000287166"/>
    </source>
</evidence>
<dbReference type="AlphaFoldDB" id="A0A401GQN0"/>
<dbReference type="OrthoDB" id="2803586at2759"/>
<evidence type="ECO:0000313" key="2">
    <source>
        <dbReference type="EMBL" id="GBE84526.1"/>
    </source>
</evidence>
<protein>
    <submittedName>
        <fullName evidence="2">Uncharacterized protein</fullName>
    </submittedName>
</protein>
<dbReference type="InParanoid" id="A0A401GQN0"/>
<organism evidence="2 3">
    <name type="scientific">Sparassis crispa</name>
    <dbReference type="NCBI Taxonomy" id="139825"/>
    <lineage>
        <taxon>Eukaryota</taxon>
        <taxon>Fungi</taxon>
        <taxon>Dikarya</taxon>
        <taxon>Basidiomycota</taxon>
        <taxon>Agaricomycotina</taxon>
        <taxon>Agaricomycetes</taxon>
        <taxon>Polyporales</taxon>
        <taxon>Sparassidaceae</taxon>
        <taxon>Sparassis</taxon>
    </lineage>
</organism>
<gene>
    <name evidence="2" type="ORF">SCP_0605050</name>
</gene>
<dbReference type="Proteomes" id="UP000287166">
    <property type="component" value="Unassembled WGS sequence"/>
</dbReference>
<feature type="region of interest" description="Disordered" evidence="1">
    <location>
        <begin position="320"/>
        <end position="343"/>
    </location>
</feature>
<dbReference type="RefSeq" id="XP_027615439.1">
    <property type="nucleotide sequence ID" value="XM_027759638.1"/>
</dbReference>
<evidence type="ECO:0000256" key="1">
    <source>
        <dbReference type="SAM" id="MobiDB-lite"/>
    </source>
</evidence>
<comment type="caution">
    <text evidence="2">The sequence shown here is derived from an EMBL/GenBank/DDBJ whole genome shotgun (WGS) entry which is preliminary data.</text>
</comment>
<proteinExistence type="predicted"/>
<feature type="region of interest" description="Disordered" evidence="1">
    <location>
        <begin position="230"/>
        <end position="251"/>
    </location>
</feature>
<feature type="compositionally biased region" description="Polar residues" evidence="1">
    <location>
        <begin position="237"/>
        <end position="251"/>
    </location>
</feature>
<name>A0A401GQN0_9APHY</name>
<sequence length="730" mass="80629">MTADKHNRAIYWSREHQQRRLIDAYERWDKHGGVWNAAAAKTHEEQLGHVQKGCLARAHQNVASDGSQIEGSHKGWNNLQRLHASGLEVLLTALGHDHVLRWNIHIVSDCQRDPLDPFLSSTHRSHHIRLVDSVAKLWNTLLEDEAVKKLRGLRCLPEMQAIDSGEVFGLIQAQYATTYHNLTCSSIKAEPDEELLDLSLQDEVQACSILEDLSIDPVLYPQLANDSPVDAAAPPFTSESHTDNPLLTQSSPLSPALATGPVASVSKQLAPISSLSSMPLVIDLSSDESDTATIRHSSKMESAVQELQDQDVREGVSERWKGKAKDVEGPPSTAPVPPTSRSMQLKKVDDIQDVECGKFLPGVALKRKATSDMMPQQADTAGHGSKKVRVLESMQAVPGVAVSIAESTTHMNKSKSTTEKKKKASATVHPFFVAQRSAGNNKPARRCAESMSAGTSESALILAQVLPPLQIDGLTRSQRIFSISTEINAASLSISTDAEFYLFMDMWAEHKWASFNMSPSKWVAAAEAFNACREVLNGPRGLPMIRKTPRALMDKLGELKLKVLSRINSKNYTCSHENHNKSYCADGVMQKPKKVERHVNGQAPEMFMEDPPEFPQPRDIFTTGMHFHLDIFLKTIKHMYQQLIVQKGSGGDLSMEYIAFAGLLSKRLKVHEDGMALFELYGSLETASASRWVNSIIERNGIKYLRVDYLRDNAEAAGSLVVASAGREDL</sequence>
<dbReference type="EMBL" id="BFAD01000006">
    <property type="protein sequence ID" value="GBE84526.1"/>
    <property type="molecule type" value="Genomic_DNA"/>
</dbReference>
<accession>A0A401GQN0</accession>
<keyword evidence="3" id="KW-1185">Reference proteome</keyword>
<dbReference type="GeneID" id="38781443"/>
<reference evidence="2 3" key="1">
    <citation type="journal article" date="2018" name="Sci. Rep.">
        <title>Genome sequence of the cauliflower mushroom Sparassis crispa (Hanabiratake) and its association with beneficial usage.</title>
        <authorList>
            <person name="Kiyama R."/>
            <person name="Furutani Y."/>
            <person name="Kawaguchi K."/>
            <person name="Nakanishi T."/>
        </authorList>
    </citation>
    <scope>NUCLEOTIDE SEQUENCE [LARGE SCALE GENOMIC DNA]</scope>
</reference>